<organism evidence="5 6">
    <name type="scientific">Bifiguratus adelaidae</name>
    <dbReference type="NCBI Taxonomy" id="1938954"/>
    <lineage>
        <taxon>Eukaryota</taxon>
        <taxon>Fungi</taxon>
        <taxon>Fungi incertae sedis</taxon>
        <taxon>Mucoromycota</taxon>
        <taxon>Mucoromycotina</taxon>
        <taxon>Endogonomycetes</taxon>
        <taxon>Endogonales</taxon>
        <taxon>Endogonales incertae sedis</taxon>
        <taxon>Bifiguratus</taxon>
    </lineage>
</organism>
<sequence>MQRNYTLLFLLALVVAAPVLLVATAPAVDKHGAVGSQPAVDSHPAVATNPVGCVLDVDGTCDRKDPHRSPPLEYFIQELAIPPIAKPFQPNDGFHEPRYIMSKELISHSFHPDLPNTTMYGYNGIHPGPTFHANTFEPIKVDWVNNLPLEHPLGYAIDPTLDKSDGFPDVRNTDHLHGAHVLNSSDGIPTSWVVPGVTHHYRYPLDQDPLTMWYHDHALGITRINVYTGLAGMFFLYTPGLDEKLGLPTGKYEIPLVLQDKFFNEDGSLYWPTIGKEGKRPVWVSDFEGDTPIVNGKVAPYFQVEPRKYRFRILNGGPYREWNLYFKEDNLHFTHIGGDGGFLPKPLVVNEVPLGVAERADVIVDFAGFNGKSVFLRNNAARHESDFQLPKLLRFDVLSHVKSKDRTPIASRLPFHPQPLCIRKNRTMTLRERDEMYLLNNRHFEGPVEIRPVINTTEIWRIINLTNETHPVHIHLGEFSLIK</sequence>
<dbReference type="EMBL" id="MVBO01000416">
    <property type="protein sequence ID" value="OZJ01390.1"/>
    <property type="molecule type" value="Genomic_DNA"/>
</dbReference>
<dbReference type="InterPro" id="IPR011707">
    <property type="entry name" value="Cu-oxidase-like_N"/>
</dbReference>
<dbReference type="InterPro" id="IPR045087">
    <property type="entry name" value="Cu-oxidase_fam"/>
</dbReference>
<evidence type="ECO:0000259" key="4">
    <source>
        <dbReference type="Pfam" id="PF07732"/>
    </source>
</evidence>
<dbReference type="SUPFAM" id="SSF49503">
    <property type="entry name" value="Cupredoxins"/>
    <property type="match status" value="3"/>
</dbReference>
<dbReference type="Gene3D" id="2.60.40.420">
    <property type="entry name" value="Cupredoxins - blue copper proteins"/>
    <property type="match status" value="3"/>
</dbReference>
<evidence type="ECO:0000256" key="3">
    <source>
        <dbReference type="SAM" id="SignalP"/>
    </source>
</evidence>
<keyword evidence="6" id="KW-1185">Reference proteome</keyword>
<dbReference type="OrthoDB" id="262547at2759"/>
<dbReference type="GO" id="GO:0005507">
    <property type="term" value="F:copper ion binding"/>
    <property type="evidence" value="ECO:0007669"/>
    <property type="project" value="InterPro"/>
</dbReference>
<evidence type="ECO:0000256" key="2">
    <source>
        <dbReference type="ARBA" id="ARBA00023008"/>
    </source>
</evidence>
<evidence type="ECO:0000313" key="5">
    <source>
        <dbReference type="EMBL" id="OZJ01390.1"/>
    </source>
</evidence>
<feature type="domain" description="Plastocyanin-like" evidence="4">
    <location>
        <begin position="175"/>
        <end position="237"/>
    </location>
</feature>
<evidence type="ECO:0000256" key="1">
    <source>
        <dbReference type="ARBA" id="ARBA00010609"/>
    </source>
</evidence>
<comment type="caution">
    <text evidence="5">The sequence shown here is derived from an EMBL/GenBank/DDBJ whole genome shotgun (WGS) entry which is preliminary data.</text>
</comment>
<dbReference type="InterPro" id="IPR008972">
    <property type="entry name" value="Cupredoxin"/>
</dbReference>
<keyword evidence="2" id="KW-0186">Copper</keyword>
<gene>
    <name evidence="5" type="ORF">BZG36_05766</name>
</gene>
<feature type="chain" id="PRO_5013147967" description="Plastocyanin-like domain-containing protein" evidence="3">
    <location>
        <begin position="17"/>
        <end position="483"/>
    </location>
</feature>
<accession>A0A261XSQ0</accession>
<keyword evidence="3" id="KW-0732">Signal</keyword>
<comment type="similarity">
    <text evidence="1">Belongs to the multicopper oxidase family.</text>
</comment>
<evidence type="ECO:0000313" key="6">
    <source>
        <dbReference type="Proteomes" id="UP000242875"/>
    </source>
</evidence>
<dbReference type="PANTHER" id="PTHR48267">
    <property type="entry name" value="CUPREDOXIN SUPERFAMILY PROTEIN"/>
    <property type="match status" value="1"/>
</dbReference>
<protein>
    <recommendedName>
        <fullName evidence="4">Plastocyanin-like domain-containing protein</fullName>
    </recommendedName>
</protein>
<feature type="signal peptide" evidence="3">
    <location>
        <begin position="1"/>
        <end position="16"/>
    </location>
</feature>
<dbReference type="Pfam" id="PF07732">
    <property type="entry name" value="Cu-oxidase_3"/>
    <property type="match status" value="1"/>
</dbReference>
<dbReference type="AlphaFoldDB" id="A0A261XSQ0"/>
<dbReference type="PANTHER" id="PTHR48267:SF1">
    <property type="entry name" value="BILIRUBIN OXIDASE"/>
    <property type="match status" value="1"/>
</dbReference>
<feature type="non-terminal residue" evidence="5">
    <location>
        <position position="483"/>
    </location>
</feature>
<dbReference type="Proteomes" id="UP000242875">
    <property type="component" value="Unassembled WGS sequence"/>
</dbReference>
<reference evidence="5 6" key="1">
    <citation type="journal article" date="2017" name="Mycologia">
        <title>Bifiguratus adelaidae, gen. et sp. nov., a new member of Mucoromycotina in endophytic and soil-dwelling habitats.</title>
        <authorList>
            <person name="Torres-Cruz T.J."/>
            <person name="Billingsley Tobias T.L."/>
            <person name="Almatruk M."/>
            <person name="Hesse C."/>
            <person name="Kuske C.R."/>
            <person name="Desiro A."/>
            <person name="Benucci G.M."/>
            <person name="Bonito G."/>
            <person name="Stajich J.E."/>
            <person name="Dunlap C."/>
            <person name="Arnold A.E."/>
            <person name="Porras-Alfaro A."/>
        </authorList>
    </citation>
    <scope>NUCLEOTIDE SEQUENCE [LARGE SCALE GENOMIC DNA]</scope>
    <source>
        <strain evidence="5 6">AZ0501</strain>
    </source>
</reference>
<name>A0A261XSQ0_9FUNG</name>
<proteinExistence type="inferred from homology"/>